<evidence type="ECO:0000313" key="1">
    <source>
        <dbReference type="EMBL" id="QYC09696.1"/>
    </source>
</evidence>
<evidence type="ECO:0000313" key="2">
    <source>
        <dbReference type="Proteomes" id="UP000824334"/>
    </source>
</evidence>
<sequence length="129" mass="14319">MFVVIAASGIGIAASGWAALRWRARRAAEAPVHEELCRLMLAAAKPALRASPTVTHGRTVDGAWIIPEGFPHDFVTGWEEVRHYLGTTCGGEGLARRRRRLRRACRAVRRDLDPAQRDRLRTICETYGG</sequence>
<name>A0ABX8TEV3_9CAUL</name>
<dbReference type="Proteomes" id="UP000824334">
    <property type="component" value="Chromosome"/>
</dbReference>
<keyword evidence="2" id="KW-1185">Reference proteome</keyword>
<reference evidence="1 2" key="1">
    <citation type="submission" date="2021-07" db="EMBL/GenBank/DDBJ databases">
        <title>Isolation and characterization of bacteria from a gold mining with a capacity of golden bioaccumulation.</title>
        <authorList>
            <person name="Yang X.J."/>
        </authorList>
    </citation>
    <scope>NUCLEOTIDE SEQUENCE [LARGE SCALE GENOMIC DNA]</scope>
    <source>
        <strain evidence="1 2">Au29</strain>
    </source>
</reference>
<dbReference type="RefSeq" id="WP_153923450.1">
    <property type="nucleotide sequence ID" value="NZ_CP080034.1"/>
</dbReference>
<proteinExistence type="predicted"/>
<gene>
    <name evidence="1" type="ORF">KWG56_14060</name>
</gene>
<accession>A0ABX8TEV3</accession>
<protein>
    <submittedName>
        <fullName evidence="1">Uncharacterized protein</fullName>
    </submittedName>
</protein>
<dbReference type="GeneID" id="94376408"/>
<organism evidence="1 2">
    <name type="scientific">Brevundimonas nasdae</name>
    <dbReference type="NCBI Taxonomy" id="172043"/>
    <lineage>
        <taxon>Bacteria</taxon>
        <taxon>Pseudomonadati</taxon>
        <taxon>Pseudomonadota</taxon>
        <taxon>Alphaproteobacteria</taxon>
        <taxon>Caulobacterales</taxon>
        <taxon>Caulobacteraceae</taxon>
        <taxon>Brevundimonas</taxon>
    </lineage>
</organism>
<dbReference type="EMBL" id="CP080034">
    <property type="protein sequence ID" value="QYC09696.1"/>
    <property type="molecule type" value="Genomic_DNA"/>
</dbReference>